<keyword evidence="7" id="KW-0677">Repeat</keyword>
<evidence type="ECO:0000256" key="11">
    <source>
        <dbReference type="ARBA" id="ARBA00042436"/>
    </source>
</evidence>
<evidence type="ECO:0000256" key="2">
    <source>
        <dbReference type="ARBA" id="ARBA00006734"/>
    </source>
</evidence>
<dbReference type="AlphaFoldDB" id="A0ABD3E8X8"/>
<evidence type="ECO:0000256" key="8">
    <source>
        <dbReference type="ARBA" id="ARBA00022842"/>
    </source>
</evidence>
<evidence type="ECO:0000256" key="6">
    <source>
        <dbReference type="ARBA" id="ARBA00022679"/>
    </source>
</evidence>
<evidence type="ECO:0000256" key="3">
    <source>
        <dbReference type="ARBA" id="ARBA00012700"/>
    </source>
</evidence>
<organism evidence="14 15">
    <name type="scientific">Castilleja foliolosa</name>
    <dbReference type="NCBI Taxonomy" id="1961234"/>
    <lineage>
        <taxon>Eukaryota</taxon>
        <taxon>Viridiplantae</taxon>
        <taxon>Streptophyta</taxon>
        <taxon>Embryophyta</taxon>
        <taxon>Tracheophyta</taxon>
        <taxon>Spermatophyta</taxon>
        <taxon>Magnoliopsida</taxon>
        <taxon>eudicotyledons</taxon>
        <taxon>Gunneridae</taxon>
        <taxon>Pentapetalae</taxon>
        <taxon>asterids</taxon>
        <taxon>lamiids</taxon>
        <taxon>Lamiales</taxon>
        <taxon>Orobanchaceae</taxon>
        <taxon>Pedicularideae</taxon>
        <taxon>Castillejinae</taxon>
        <taxon>Castilleja</taxon>
    </lineage>
</organism>
<dbReference type="EC" id="2.5.1.59" evidence="3"/>
<dbReference type="InterPro" id="IPR002088">
    <property type="entry name" value="Prenyl_trans_a"/>
</dbReference>
<proteinExistence type="inferred from homology"/>
<sequence length="704" mass="82330">MISVDYGFMENYLTYLNENYQSLLGSPDDGEVWIKRGYIVRFSLMGFEDELDPIENFAEEHPKCYQCWSYRKWIIQKIGSNPKAITNELKFAKEILWTKGTRNYLAWSHIQWNINEFSRKRWLNELQFCHEILEIDKYNVWAWDQICRAVRLPHPGSREISRDKEITFVKKAIWAQPGNEGPWIYLKILYADDRKRLYTSPDLECIYVDVLAEAAYRLKSTMELDPSYKVPYASVDSRGCIHALNLIVDLMVLGYQADRNTRLVEAVDFLFDKYCCSLYSWERVPVLIQMMNSEISRKVHALMRSFDASRIRYCYMYNESTEIHKIDTVDKPCETIIMDIPVCCVISSQSQGRLNTILDCFITSLCQEHKVFNEVLSSNSELHLEWRNQLYERLCQHYLQKWKDREIAEDDTLEDLMWALRQFVVKNIGTSDAASTELDYTTGIIKEDAYNRHAWSHRQWVLQTFDEDWVDEDGAEIEFCRKILDEDSCNSFAWDQRYFVVTRWIPIIKSPCDGPTEPDDTVFEKVLKLKESVEHHMNREIYYAINMIGSEPENQFPWSHIYGVCQAYPVTSFFAPIVGDAILSVLKGARDCVLGVDTHGGKGIMDGRVESLVNARGVMNALNMLSDIFSNRGVLTSIDKDEEVKYRDVLKVLCPRSFLLNRYECDIRIPDRIYAIMRHLRKGIAGHGLLWENAADGYGFRFFD</sequence>
<evidence type="ECO:0000313" key="15">
    <source>
        <dbReference type="Proteomes" id="UP001632038"/>
    </source>
</evidence>
<evidence type="ECO:0000256" key="5">
    <source>
        <dbReference type="ARBA" id="ARBA00022602"/>
    </source>
</evidence>
<gene>
    <name evidence="14" type="ORF">CASFOL_007012</name>
</gene>
<evidence type="ECO:0000256" key="4">
    <source>
        <dbReference type="ARBA" id="ARBA00012702"/>
    </source>
</evidence>
<dbReference type="PANTHER" id="PTHR11129">
    <property type="entry name" value="PROTEIN FARNESYLTRANSFERASE ALPHA SUBUNIT/RAB GERANYLGERANYL TRANSFERASE ALPHA SUBUNIT"/>
    <property type="match status" value="1"/>
</dbReference>
<accession>A0ABD3E8X8</accession>
<dbReference type="PANTHER" id="PTHR11129:SF1">
    <property type="entry name" value="PROTEIN FARNESYLTRANSFERASE_GERANYLGERANYLTRANSFERASE TYPE-1 SUBUNIT ALPHA"/>
    <property type="match status" value="1"/>
</dbReference>
<evidence type="ECO:0000256" key="7">
    <source>
        <dbReference type="ARBA" id="ARBA00022737"/>
    </source>
</evidence>
<comment type="caution">
    <text evidence="14">The sequence shown here is derived from an EMBL/GenBank/DDBJ whole genome shotgun (WGS) entry which is preliminary data.</text>
</comment>
<keyword evidence="6" id="KW-0808">Transferase</keyword>
<dbReference type="GO" id="GO:0004660">
    <property type="term" value="F:protein farnesyltransferase activity"/>
    <property type="evidence" value="ECO:0007669"/>
    <property type="project" value="UniProtKB-EC"/>
</dbReference>
<dbReference type="Proteomes" id="UP001632038">
    <property type="component" value="Unassembled WGS sequence"/>
</dbReference>
<protein>
    <recommendedName>
        <fullName evidence="9">Protein farnesyltransferase/geranylgeranyltransferase type-1 subunit alpha</fullName>
        <ecNumber evidence="4">2.5.1.58</ecNumber>
        <ecNumber evidence="3">2.5.1.59</ecNumber>
    </recommendedName>
    <alternativeName>
        <fullName evidence="12">CAAX farnesyltransferase subunit alpha</fullName>
    </alternativeName>
    <alternativeName>
        <fullName evidence="11">FTase-alpha</fullName>
    </alternativeName>
    <alternativeName>
        <fullName evidence="10">Ras proteins prenyltransferase subunit alpha</fullName>
    </alternativeName>
    <alternativeName>
        <fullName evidence="13">Type I protein geranyl-geranyltransferase subunit alpha</fullName>
    </alternativeName>
</protein>
<evidence type="ECO:0000256" key="13">
    <source>
        <dbReference type="ARBA" id="ARBA00043219"/>
    </source>
</evidence>
<dbReference type="GO" id="GO:0004662">
    <property type="term" value="F:CAAX-protein geranylgeranyltransferase activity"/>
    <property type="evidence" value="ECO:0007669"/>
    <property type="project" value="UniProtKB-EC"/>
</dbReference>
<evidence type="ECO:0000256" key="1">
    <source>
        <dbReference type="ARBA" id="ARBA00001946"/>
    </source>
</evidence>
<dbReference type="SUPFAM" id="SSF48439">
    <property type="entry name" value="Protein prenylyltransferase"/>
    <property type="match status" value="2"/>
</dbReference>
<name>A0ABD3E8X8_9LAMI</name>
<dbReference type="Gene3D" id="1.25.40.120">
    <property type="entry name" value="Protein prenylyltransferase"/>
    <property type="match status" value="2"/>
</dbReference>
<dbReference type="PROSITE" id="PS51147">
    <property type="entry name" value="PFTA"/>
    <property type="match status" value="2"/>
</dbReference>
<evidence type="ECO:0000256" key="12">
    <source>
        <dbReference type="ARBA" id="ARBA00043086"/>
    </source>
</evidence>
<evidence type="ECO:0000313" key="14">
    <source>
        <dbReference type="EMBL" id="KAL3650609.1"/>
    </source>
</evidence>
<keyword evidence="5" id="KW-0637">Prenyltransferase</keyword>
<reference evidence="15" key="1">
    <citation type="journal article" date="2024" name="IScience">
        <title>Strigolactones Initiate the Formation of Haustorium-like Structures in Castilleja.</title>
        <authorList>
            <person name="Buerger M."/>
            <person name="Peterson D."/>
            <person name="Chory J."/>
        </authorList>
    </citation>
    <scope>NUCLEOTIDE SEQUENCE [LARGE SCALE GENOMIC DNA]</scope>
</reference>
<keyword evidence="15" id="KW-1185">Reference proteome</keyword>
<dbReference type="Pfam" id="PF01239">
    <property type="entry name" value="PPTA"/>
    <property type="match status" value="2"/>
</dbReference>
<comment type="cofactor">
    <cofactor evidence="1">
        <name>Mg(2+)</name>
        <dbReference type="ChEBI" id="CHEBI:18420"/>
    </cofactor>
</comment>
<evidence type="ECO:0000256" key="10">
    <source>
        <dbReference type="ARBA" id="ARBA00041392"/>
    </source>
</evidence>
<dbReference type="EMBL" id="JAVIJP010000007">
    <property type="protein sequence ID" value="KAL3650609.1"/>
    <property type="molecule type" value="Genomic_DNA"/>
</dbReference>
<dbReference type="EC" id="2.5.1.58" evidence="4"/>
<comment type="similarity">
    <text evidence="2">Belongs to the protein prenyltransferase subunit alpha family.</text>
</comment>
<keyword evidence="8" id="KW-0460">Magnesium</keyword>
<evidence type="ECO:0000256" key="9">
    <source>
        <dbReference type="ARBA" id="ARBA00040965"/>
    </source>
</evidence>